<organism evidence="2 3">
    <name type="scientific">Pochonia chlamydosporia 170</name>
    <dbReference type="NCBI Taxonomy" id="1380566"/>
    <lineage>
        <taxon>Eukaryota</taxon>
        <taxon>Fungi</taxon>
        <taxon>Dikarya</taxon>
        <taxon>Ascomycota</taxon>
        <taxon>Pezizomycotina</taxon>
        <taxon>Sordariomycetes</taxon>
        <taxon>Hypocreomycetidae</taxon>
        <taxon>Hypocreales</taxon>
        <taxon>Clavicipitaceae</taxon>
        <taxon>Pochonia</taxon>
    </lineage>
</organism>
<accession>A0A219APE6</accession>
<sequence length="93" mass="10244">MHCTALSCTCGRRREGEMEGQQRWPAQPSPAARGGKKRGPRIGPARAYTGRQAGMSSLSQLAPTYHSIRPDELQSKEQWYIIPTQGAKNSSVM</sequence>
<evidence type="ECO:0000256" key="1">
    <source>
        <dbReference type="SAM" id="MobiDB-lite"/>
    </source>
</evidence>
<name>A0A219APE6_METCM</name>
<protein>
    <submittedName>
        <fullName evidence="2">Uncharacterized protein</fullName>
    </submittedName>
</protein>
<proteinExistence type="predicted"/>
<evidence type="ECO:0000313" key="3">
    <source>
        <dbReference type="Proteomes" id="UP000078397"/>
    </source>
</evidence>
<dbReference type="KEGG" id="pchm:VFPPC_18110"/>
<dbReference type="Proteomes" id="UP000078397">
    <property type="component" value="Unassembled WGS sequence"/>
</dbReference>
<comment type="caution">
    <text evidence="2">The sequence shown here is derived from an EMBL/GenBank/DDBJ whole genome shotgun (WGS) entry which is preliminary data.</text>
</comment>
<keyword evidence="3" id="KW-1185">Reference proteome</keyword>
<evidence type="ECO:0000313" key="2">
    <source>
        <dbReference type="EMBL" id="OWT42697.1"/>
    </source>
</evidence>
<feature type="region of interest" description="Disordered" evidence="1">
    <location>
        <begin position="12"/>
        <end position="55"/>
    </location>
</feature>
<dbReference type="RefSeq" id="XP_022285178.1">
    <property type="nucleotide sequence ID" value="XM_022429766.1"/>
</dbReference>
<gene>
    <name evidence="2" type="ORF">VFPPC_18110</name>
</gene>
<dbReference type="EMBL" id="LSBJ02000007">
    <property type="protein sequence ID" value="OWT42697.1"/>
    <property type="molecule type" value="Genomic_DNA"/>
</dbReference>
<dbReference type="GeneID" id="33936975"/>
<dbReference type="AlphaFoldDB" id="A0A219APE6"/>
<reference evidence="2 3" key="1">
    <citation type="journal article" date="2016" name="PLoS Pathog.">
        <title>Biosynthesis of antibiotic leucinostatins in bio-control fungus Purpureocillium lilacinum and their inhibition on phytophthora revealed by genome mining.</title>
        <authorList>
            <person name="Wang G."/>
            <person name="Liu Z."/>
            <person name="Lin R."/>
            <person name="Li E."/>
            <person name="Mao Z."/>
            <person name="Ling J."/>
            <person name="Yang Y."/>
            <person name="Yin W.B."/>
            <person name="Xie B."/>
        </authorList>
    </citation>
    <scope>NUCLEOTIDE SEQUENCE [LARGE SCALE GENOMIC DNA]</scope>
    <source>
        <strain evidence="2">170</strain>
    </source>
</reference>